<organism evidence="5 6">
    <name type="scientific">Cyprinus carpio carpio</name>
    <dbReference type="NCBI Taxonomy" id="630221"/>
    <lineage>
        <taxon>Eukaryota</taxon>
        <taxon>Metazoa</taxon>
        <taxon>Chordata</taxon>
        <taxon>Craniata</taxon>
        <taxon>Vertebrata</taxon>
        <taxon>Euteleostomi</taxon>
        <taxon>Actinopterygii</taxon>
        <taxon>Neopterygii</taxon>
        <taxon>Teleostei</taxon>
        <taxon>Ostariophysi</taxon>
        <taxon>Cypriniformes</taxon>
        <taxon>Cyprinidae</taxon>
        <taxon>Cyprininae</taxon>
        <taxon>Cyprinus</taxon>
    </lineage>
</organism>
<keyword evidence="1" id="KW-1015">Disulfide bond</keyword>
<dbReference type="Proteomes" id="UP001108240">
    <property type="component" value="Unplaced"/>
</dbReference>
<evidence type="ECO:0000256" key="3">
    <source>
        <dbReference type="SAM" id="SignalP"/>
    </source>
</evidence>
<evidence type="ECO:0000259" key="4">
    <source>
        <dbReference type="PROSITE" id="PS01180"/>
    </source>
</evidence>
<dbReference type="Gene3D" id="2.60.120.290">
    <property type="entry name" value="Spermadhesin, CUB domain"/>
    <property type="match status" value="1"/>
</dbReference>
<dbReference type="InterPro" id="IPR035914">
    <property type="entry name" value="Sperma_CUB_dom_sf"/>
</dbReference>
<feature type="domain" description="CUB" evidence="4">
    <location>
        <begin position="42"/>
        <end position="115"/>
    </location>
</feature>
<dbReference type="AlphaFoldDB" id="A0A8C1BSI5"/>
<feature type="signal peptide" evidence="3">
    <location>
        <begin position="1"/>
        <end position="22"/>
    </location>
</feature>
<proteinExistence type="predicted"/>
<keyword evidence="6" id="KW-1185">Reference proteome</keyword>
<name>A0A8C1BSI5_CYPCA</name>
<evidence type="ECO:0000256" key="2">
    <source>
        <dbReference type="PROSITE-ProRule" id="PRU00059"/>
    </source>
</evidence>
<protein>
    <recommendedName>
        <fullName evidence="4">CUB domain-containing protein</fullName>
    </recommendedName>
</protein>
<accession>A0A8C1BSI5</accession>
<dbReference type="Ensembl" id="ENSCCRT00000040077.2">
    <property type="protein sequence ID" value="ENSCCRP00000036985.2"/>
    <property type="gene ID" value="ENSCCRG00000019809.2"/>
</dbReference>
<evidence type="ECO:0000256" key="1">
    <source>
        <dbReference type="ARBA" id="ARBA00023157"/>
    </source>
</evidence>
<sequence>NIVKRGIICLLLLWICVKVCECELAMFGDVSSTQLPDPANVHYLDIEPSPNCCHDSLILVSDKKVMWKFCGQNSTDIFHTGHKPIVVSGNCKLFFLIYKSNPKSLTGFTASYQATGEHLVPEWISVFE</sequence>
<keyword evidence="3" id="KW-0732">Signal</keyword>
<dbReference type="PROSITE" id="PS01180">
    <property type="entry name" value="CUB"/>
    <property type="match status" value="1"/>
</dbReference>
<feature type="chain" id="PRO_5039931282" description="CUB domain-containing protein" evidence="3">
    <location>
        <begin position="23"/>
        <end position="128"/>
    </location>
</feature>
<evidence type="ECO:0000313" key="6">
    <source>
        <dbReference type="Proteomes" id="UP001108240"/>
    </source>
</evidence>
<comment type="caution">
    <text evidence="2">Lacks conserved residue(s) required for the propagation of feature annotation.</text>
</comment>
<reference evidence="5" key="2">
    <citation type="submission" date="2025-09" db="UniProtKB">
        <authorList>
            <consortium name="Ensembl"/>
        </authorList>
    </citation>
    <scope>IDENTIFICATION</scope>
</reference>
<reference evidence="5" key="1">
    <citation type="submission" date="2025-08" db="UniProtKB">
        <authorList>
            <consortium name="Ensembl"/>
        </authorList>
    </citation>
    <scope>IDENTIFICATION</scope>
</reference>
<evidence type="ECO:0000313" key="5">
    <source>
        <dbReference type="Ensembl" id="ENSCCRP00000036985.2"/>
    </source>
</evidence>
<dbReference type="InterPro" id="IPR000859">
    <property type="entry name" value="CUB_dom"/>
</dbReference>
<dbReference type="SUPFAM" id="SSF49854">
    <property type="entry name" value="Spermadhesin, CUB domain"/>
    <property type="match status" value="1"/>
</dbReference>